<proteinExistence type="predicted"/>
<name>A0A914QEF7_9BILA</name>
<reference evidence="3" key="1">
    <citation type="submission" date="2022-11" db="UniProtKB">
        <authorList>
            <consortium name="WormBaseParasite"/>
        </authorList>
    </citation>
    <scope>IDENTIFICATION</scope>
</reference>
<dbReference type="Proteomes" id="UP000887578">
    <property type="component" value="Unplaced"/>
</dbReference>
<keyword evidence="1" id="KW-0175">Coiled coil</keyword>
<keyword evidence="2" id="KW-1185">Reference proteome</keyword>
<dbReference type="WBParaSite" id="PDA_v2.g25580.t1">
    <property type="protein sequence ID" value="PDA_v2.g25580.t1"/>
    <property type="gene ID" value="PDA_v2.g25580"/>
</dbReference>
<sequence length="262" mass="28704">MDSAMCEINKRSMEAVETSKDLMSAPEACSMMEALTVFSSCIKIDPSLKSGDPMEKFEHLRRPDSLKASLYQVANAMSQTFQTAHDSVTTIVNSLENMPTLMADCLEAMEIINQPGSQDVIDYALETLNHSAEQCVNSALDVDNDCTKALLVINELCEAATATDGRNKQEAEKTKSFIKQQNLLKAQQEQIIRNLENDLSEQKLVVEEAMSDYKERMADANNFSSIVGAMLLDNLSGIIHTVTSSTSNLVQAIASLPANACH</sequence>
<evidence type="ECO:0000313" key="2">
    <source>
        <dbReference type="Proteomes" id="UP000887578"/>
    </source>
</evidence>
<dbReference type="PANTHER" id="PTHR33488">
    <property type="entry name" value="ZGC:162509"/>
    <property type="match status" value="1"/>
</dbReference>
<accession>A0A914QEF7</accession>
<dbReference type="PANTHER" id="PTHR33488:SF2">
    <property type="entry name" value="EARLY ENDOSOME ANTIGEN 1-LIKE"/>
    <property type="match status" value="1"/>
</dbReference>
<dbReference type="AlphaFoldDB" id="A0A914QEF7"/>
<organism evidence="2 3">
    <name type="scientific">Panagrolaimus davidi</name>
    <dbReference type="NCBI Taxonomy" id="227884"/>
    <lineage>
        <taxon>Eukaryota</taxon>
        <taxon>Metazoa</taxon>
        <taxon>Ecdysozoa</taxon>
        <taxon>Nematoda</taxon>
        <taxon>Chromadorea</taxon>
        <taxon>Rhabditida</taxon>
        <taxon>Tylenchina</taxon>
        <taxon>Panagrolaimomorpha</taxon>
        <taxon>Panagrolaimoidea</taxon>
        <taxon>Panagrolaimidae</taxon>
        <taxon>Panagrolaimus</taxon>
    </lineage>
</organism>
<evidence type="ECO:0000256" key="1">
    <source>
        <dbReference type="SAM" id="Coils"/>
    </source>
</evidence>
<protein>
    <submittedName>
        <fullName evidence="3">Uncharacterized protein</fullName>
    </submittedName>
</protein>
<evidence type="ECO:0000313" key="3">
    <source>
        <dbReference type="WBParaSite" id="PDA_v2.g25580.t1"/>
    </source>
</evidence>
<feature type="coiled-coil region" evidence="1">
    <location>
        <begin position="178"/>
        <end position="212"/>
    </location>
</feature>